<name>A0A4U9UMR6_SERFO</name>
<sequence length="117" mass="13048">MGKFLFFNWFLSLNNEGLIVYFYLLSANVDPAVMKVSLSMVRLSGCYFPLQRVNAMRIKPLGVLLASVLPLLSHAADIGVARYNVSFPDGDRVSYSGAFASQFSQWATGRDWFRAGI</sequence>
<organism evidence="1">
    <name type="scientific">Serratia fonticola</name>
    <dbReference type="NCBI Taxonomy" id="47917"/>
    <lineage>
        <taxon>Bacteria</taxon>
        <taxon>Pseudomonadati</taxon>
        <taxon>Pseudomonadota</taxon>
        <taxon>Gammaproteobacteria</taxon>
        <taxon>Enterobacterales</taxon>
        <taxon>Yersiniaceae</taxon>
        <taxon>Serratia</taxon>
    </lineage>
</organism>
<protein>
    <submittedName>
        <fullName evidence="1">Uncharacterized protein</fullName>
    </submittedName>
</protein>
<dbReference type="AlphaFoldDB" id="A0A4U9UMR6"/>
<proteinExistence type="predicted"/>
<reference evidence="1" key="1">
    <citation type="submission" date="2019-05" db="EMBL/GenBank/DDBJ databases">
        <authorList>
            <consortium name="Pathogen Informatics"/>
        </authorList>
    </citation>
    <scope>NUCLEOTIDE SEQUENCE [LARGE SCALE GENOMIC DNA]</scope>
    <source>
        <strain evidence="1">NCTC12965</strain>
    </source>
</reference>
<evidence type="ECO:0000313" key="1">
    <source>
        <dbReference type="EMBL" id="VTR34940.1"/>
    </source>
</evidence>
<dbReference type="EMBL" id="CABEEZ010000077">
    <property type="protein sequence ID" value="VTR34940.1"/>
    <property type="molecule type" value="Genomic_DNA"/>
</dbReference>
<gene>
    <name evidence="1" type="ORF">NCTC12965_03714</name>
</gene>
<accession>A0A4U9UMR6</accession>